<gene>
    <name evidence="2" type="ORF">QQF64_001745</name>
</gene>
<proteinExistence type="predicted"/>
<dbReference type="EMBL" id="JAYMGO010000001">
    <property type="protein sequence ID" value="KAL1282942.1"/>
    <property type="molecule type" value="Genomic_DNA"/>
</dbReference>
<organism evidence="2 3">
    <name type="scientific">Cirrhinus molitorella</name>
    <name type="common">mud carp</name>
    <dbReference type="NCBI Taxonomy" id="172907"/>
    <lineage>
        <taxon>Eukaryota</taxon>
        <taxon>Metazoa</taxon>
        <taxon>Chordata</taxon>
        <taxon>Craniata</taxon>
        <taxon>Vertebrata</taxon>
        <taxon>Euteleostomi</taxon>
        <taxon>Actinopterygii</taxon>
        <taxon>Neopterygii</taxon>
        <taxon>Teleostei</taxon>
        <taxon>Ostariophysi</taxon>
        <taxon>Cypriniformes</taxon>
        <taxon>Cyprinidae</taxon>
        <taxon>Labeoninae</taxon>
        <taxon>Labeonini</taxon>
        <taxon>Cirrhinus</taxon>
    </lineage>
</organism>
<keyword evidence="3" id="KW-1185">Reference proteome</keyword>
<accession>A0ABR3P1D8</accession>
<name>A0ABR3P1D8_9TELE</name>
<reference evidence="2 3" key="1">
    <citation type="submission" date="2023-09" db="EMBL/GenBank/DDBJ databases">
        <authorList>
            <person name="Wang M."/>
        </authorList>
    </citation>
    <scope>NUCLEOTIDE SEQUENCE [LARGE SCALE GENOMIC DNA]</scope>
    <source>
        <strain evidence="2">GT-2023</strain>
        <tissue evidence="2">Liver</tissue>
    </source>
</reference>
<evidence type="ECO:0000313" key="3">
    <source>
        <dbReference type="Proteomes" id="UP001558613"/>
    </source>
</evidence>
<dbReference type="Proteomes" id="UP001558613">
    <property type="component" value="Unassembled WGS sequence"/>
</dbReference>
<evidence type="ECO:0000256" key="1">
    <source>
        <dbReference type="SAM" id="MobiDB-lite"/>
    </source>
</evidence>
<comment type="caution">
    <text evidence="2">The sequence shown here is derived from an EMBL/GenBank/DDBJ whole genome shotgun (WGS) entry which is preliminary data.</text>
</comment>
<protein>
    <submittedName>
        <fullName evidence="2">Uncharacterized protein</fullName>
    </submittedName>
</protein>
<sequence>MSSVVSNRSCCICSTCATNESRLVTSVQCGKRATNARGAARQRLDDVRSGGATQICRSDASAAPEHRTSEGNTDPPFVSRTVAVRKSGFFNGF</sequence>
<evidence type="ECO:0000313" key="2">
    <source>
        <dbReference type="EMBL" id="KAL1282942.1"/>
    </source>
</evidence>
<feature type="region of interest" description="Disordered" evidence="1">
    <location>
        <begin position="56"/>
        <end position="78"/>
    </location>
</feature>